<dbReference type="Gene3D" id="2.60.120.10">
    <property type="entry name" value="Jelly Rolls"/>
    <property type="match status" value="1"/>
</dbReference>
<gene>
    <name evidence="3" type="ORF">BFP76_12110</name>
</gene>
<proteinExistence type="predicted"/>
<dbReference type="PANTHER" id="PTHR46797">
    <property type="entry name" value="HTH-TYPE TRANSCRIPTIONAL REGULATOR"/>
    <property type="match status" value="1"/>
</dbReference>
<protein>
    <submittedName>
        <fullName evidence="3">XRE family transcriptional regulator</fullName>
    </submittedName>
</protein>
<sequence>MSPKPEITIRLANRLKEARNAKGLSLDALAKLSGVSRSMLSQIERGGSSPTVASLWNLTQALNVDFAGLLDDDQNDSSPIKEYVSADETPVISQKDTGCTIRILSAPSDVGETEVYDITFDSNAMMDSAPHKRGCVESITVLEGTLKITSDGHSVQLATGDTARYEADKNHAIQADKPARALLIVKNA</sequence>
<comment type="caution">
    <text evidence="3">The sequence shown here is derived from an EMBL/GenBank/DDBJ whole genome shotgun (WGS) entry which is preliminary data.</text>
</comment>
<dbReference type="Gene3D" id="1.10.260.40">
    <property type="entry name" value="lambda repressor-like DNA-binding domains"/>
    <property type="match status" value="1"/>
</dbReference>
<dbReference type="PROSITE" id="PS50943">
    <property type="entry name" value="HTH_CROC1"/>
    <property type="match status" value="1"/>
</dbReference>
<organism evidence="3 4">
    <name type="scientific">Paramylibacter kogurei</name>
    <dbReference type="NCBI Taxonomy" id="1889778"/>
    <lineage>
        <taxon>Bacteria</taxon>
        <taxon>Pseudomonadati</taxon>
        <taxon>Pseudomonadota</taxon>
        <taxon>Alphaproteobacteria</taxon>
        <taxon>Rhodobacterales</taxon>
        <taxon>Paracoccaceae</taxon>
        <taxon>Paramylibacter</taxon>
    </lineage>
</organism>
<evidence type="ECO:0000313" key="4">
    <source>
        <dbReference type="Proteomes" id="UP000231516"/>
    </source>
</evidence>
<dbReference type="AlphaFoldDB" id="A0A2G5KBS8"/>
<dbReference type="Proteomes" id="UP000231516">
    <property type="component" value="Unassembled WGS sequence"/>
</dbReference>
<accession>A0A2G5KBS8</accession>
<dbReference type="PANTHER" id="PTHR46797:SF1">
    <property type="entry name" value="METHYLPHOSPHONATE SYNTHASE"/>
    <property type="match status" value="1"/>
</dbReference>
<dbReference type="Pfam" id="PF07883">
    <property type="entry name" value="Cupin_2"/>
    <property type="match status" value="1"/>
</dbReference>
<dbReference type="GO" id="GO:0005829">
    <property type="term" value="C:cytosol"/>
    <property type="evidence" value="ECO:0007669"/>
    <property type="project" value="TreeGrafter"/>
</dbReference>
<dbReference type="EMBL" id="MDGM01000003">
    <property type="protein sequence ID" value="PIB26629.1"/>
    <property type="molecule type" value="Genomic_DNA"/>
</dbReference>
<dbReference type="CDD" id="cd00093">
    <property type="entry name" value="HTH_XRE"/>
    <property type="match status" value="1"/>
</dbReference>
<evidence type="ECO:0000259" key="2">
    <source>
        <dbReference type="PROSITE" id="PS50943"/>
    </source>
</evidence>
<dbReference type="GO" id="GO:0003677">
    <property type="term" value="F:DNA binding"/>
    <property type="evidence" value="ECO:0007669"/>
    <property type="project" value="UniProtKB-KW"/>
</dbReference>
<keyword evidence="4" id="KW-1185">Reference proteome</keyword>
<dbReference type="RefSeq" id="WP_099591456.1">
    <property type="nucleotide sequence ID" value="NZ_MDGM01000003.1"/>
</dbReference>
<dbReference type="InterPro" id="IPR050807">
    <property type="entry name" value="TransReg_Diox_bact_type"/>
</dbReference>
<dbReference type="InterPro" id="IPR014710">
    <property type="entry name" value="RmlC-like_jellyroll"/>
</dbReference>
<reference evidence="3 4" key="1">
    <citation type="submission" date="2016-08" db="EMBL/GenBank/DDBJ databases">
        <title>Draft genome of Amylibacter sp. strain 4G11.</title>
        <authorList>
            <person name="Wong S.-K."/>
            <person name="Hamasaki K."/>
            <person name="Yoshizawa S."/>
        </authorList>
    </citation>
    <scope>NUCLEOTIDE SEQUENCE [LARGE SCALE GENOMIC DNA]</scope>
    <source>
        <strain evidence="3 4">4G11</strain>
    </source>
</reference>
<evidence type="ECO:0000256" key="1">
    <source>
        <dbReference type="ARBA" id="ARBA00023125"/>
    </source>
</evidence>
<dbReference type="InterPro" id="IPR010982">
    <property type="entry name" value="Lambda_DNA-bd_dom_sf"/>
</dbReference>
<dbReference type="InterPro" id="IPR013096">
    <property type="entry name" value="Cupin_2"/>
</dbReference>
<dbReference type="SMART" id="SM00530">
    <property type="entry name" value="HTH_XRE"/>
    <property type="match status" value="1"/>
</dbReference>
<feature type="domain" description="HTH cro/C1-type" evidence="2">
    <location>
        <begin position="15"/>
        <end position="69"/>
    </location>
</feature>
<dbReference type="CDD" id="cd02209">
    <property type="entry name" value="cupin_XRE_C"/>
    <property type="match status" value="1"/>
</dbReference>
<dbReference type="SUPFAM" id="SSF47413">
    <property type="entry name" value="lambda repressor-like DNA-binding domains"/>
    <property type="match status" value="1"/>
</dbReference>
<dbReference type="GO" id="GO:0003700">
    <property type="term" value="F:DNA-binding transcription factor activity"/>
    <property type="evidence" value="ECO:0007669"/>
    <property type="project" value="TreeGrafter"/>
</dbReference>
<dbReference type="Pfam" id="PF01381">
    <property type="entry name" value="HTH_3"/>
    <property type="match status" value="1"/>
</dbReference>
<evidence type="ECO:0000313" key="3">
    <source>
        <dbReference type="EMBL" id="PIB26629.1"/>
    </source>
</evidence>
<dbReference type="SUPFAM" id="SSF51182">
    <property type="entry name" value="RmlC-like cupins"/>
    <property type="match status" value="1"/>
</dbReference>
<dbReference type="InterPro" id="IPR011051">
    <property type="entry name" value="RmlC_Cupin_sf"/>
</dbReference>
<name>A0A2G5KBS8_9RHOB</name>
<keyword evidence="1" id="KW-0238">DNA-binding</keyword>
<dbReference type="InterPro" id="IPR001387">
    <property type="entry name" value="Cro/C1-type_HTH"/>
</dbReference>